<dbReference type="PATRIC" id="fig|634498.28.peg.1683"/>
<name>D3DYY2_METRM</name>
<dbReference type="Pfam" id="PF09871">
    <property type="entry name" value="DUF2098"/>
    <property type="match status" value="1"/>
</dbReference>
<gene>
    <name evidence="1" type="ordered locus">mru_1682</name>
</gene>
<keyword evidence="2" id="KW-1185">Reference proteome</keyword>
<dbReference type="AlphaFoldDB" id="D3DYY2"/>
<dbReference type="InterPro" id="IPR019209">
    <property type="entry name" value="DUF2098"/>
</dbReference>
<evidence type="ECO:0000313" key="2">
    <source>
        <dbReference type="Proteomes" id="UP000008680"/>
    </source>
</evidence>
<reference evidence="1 2" key="1">
    <citation type="journal article" date="2010" name="PLoS ONE">
        <title>The genome sequence of the rumen methanogen Methanobrevibacter ruminantium reveals new possibilities for controlling ruminant methane emissions.</title>
        <authorList>
            <person name="Leahy S.C."/>
            <person name="Kelly W.J."/>
            <person name="Altermann E."/>
            <person name="Ronimus R.S."/>
            <person name="Yeoman C.J."/>
            <person name="Pacheco D.M."/>
            <person name="Li D."/>
            <person name="Kong Z."/>
            <person name="McTavish S."/>
            <person name="Sang C."/>
            <person name="Lambie S.C."/>
            <person name="Janssen P.H."/>
            <person name="Dey D."/>
            <person name="Attwood G.T."/>
        </authorList>
    </citation>
    <scope>NUCLEOTIDE SEQUENCE [LARGE SCALE GENOMIC DNA]</scope>
    <source>
        <strain evidence="2">ATCC 35063 / DSM 1093 / JCM 13430 / OCM 146 / M1</strain>
    </source>
</reference>
<dbReference type="RefSeq" id="WP_012956480.1">
    <property type="nucleotide sequence ID" value="NC_013790.1"/>
</dbReference>
<accession>D3DYY2</accession>
<dbReference type="PIRSF" id="PIRSF037053">
    <property type="entry name" value="UCP037053"/>
    <property type="match status" value="1"/>
</dbReference>
<evidence type="ECO:0000313" key="1">
    <source>
        <dbReference type="EMBL" id="ADC47532.1"/>
    </source>
</evidence>
<organism evidence="1 2">
    <name type="scientific">Methanobrevibacter ruminantium (strain ATCC 35063 / DSM 1093 / JCM 13430 / OCM 146 / M1)</name>
    <name type="common">Methanobacterium ruminantium</name>
    <dbReference type="NCBI Taxonomy" id="634498"/>
    <lineage>
        <taxon>Archaea</taxon>
        <taxon>Methanobacteriati</taxon>
        <taxon>Methanobacteriota</taxon>
        <taxon>Methanomada group</taxon>
        <taxon>Methanobacteria</taxon>
        <taxon>Methanobacteriales</taxon>
        <taxon>Methanobacteriaceae</taxon>
        <taxon>Methanobrevibacter</taxon>
    </lineage>
</organism>
<protein>
    <recommendedName>
        <fullName evidence="3">DUF2098 domain-containing protein</fullName>
    </recommendedName>
</protein>
<evidence type="ECO:0008006" key="3">
    <source>
        <dbReference type="Google" id="ProtNLM"/>
    </source>
</evidence>
<dbReference type="GeneID" id="8771344"/>
<proteinExistence type="predicted"/>
<dbReference type="eggNOG" id="arCOG04846">
    <property type="taxonomic scope" value="Archaea"/>
</dbReference>
<dbReference type="OrthoDB" id="52973at2157"/>
<sequence length="100" mass="11214">MSFCDIRGETIDIGAFIRYTGTGTISKVVDLKEEDKQQWVKLDEPALWYAADSLEVVDEKDLINVETVDRDTLEKVKDIKEGYEELNANLNDIQGCEGGG</sequence>
<dbReference type="HOGENOM" id="CLU_159088_0_0_2"/>
<dbReference type="KEGG" id="mru:mru_1682"/>
<dbReference type="Proteomes" id="UP000008680">
    <property type="component" value="Chromosome"/>
</dbReference>
<dbReference type="InterPro" id="IPR017099">
    <property type="entry name" value="UCP037053"/>
</dbReference>
<dbReference type="STRING" id="634498.mru_1682"/>
<dbReference type="EMBL" id="CP001719">
    <property type="protein sequence ID" value="ADC47532.1"/>
    <property type="molecule type" value="Genomic_DNA"/>
</dbReference>